<protein>
    <submittedName>
        <fullName evidence="2">FAD linked oxidase domain protein</fullName>
    </submittedName>
    <submittedName>
        <fullName evidence="3">FAD-linked oxidase</fullName>
    </submittedName>
</protein>
<reference evidence="2 8" key="1">
    <citation type="journal article" date="2014" name="J. Bacteriol.">
        <title>Role of an Archaeal PitA Transporter in the Copper and Arsenic Resistance of Metallosphaera sedula, an Extreme Thermoacidophile.</title>
        <authorList>
            <person name="McCarthy S."/>
            <person name="Ai C."/>
            <person name="Wheaton G."/>
            <person name="Tevatia R."/>
            <person name="Eckrich V."/>
            <person name="Kelly R."/>
            <person name="Blum P."/>
        </authorList>
    </citation>
    <scope>NUCLEOTIDE SEQUENCE [LARGE SCALE GENOMIC DNA]</scope>
    <source>
        <strain evidence="2 8">CuR1</strain>
    </source>
</reference>
<evidence type="ECO:0000313" key="2">
    <source>
        <dbReference type="EMBL" id="AIM27604.1"/>
    </source>
</evidence>
<organism evidence="2 8">
    <name type="scientific">Metallosphaera sedula</name>
    <dbReference type="NCBI Taxonomy" id="43687"/>
    <lineage>
        <taxon>Archaea</taxon>
        <taxon>Thermoproteota</taxon>
        <taxon>Thermoprotei</taxon>
        <taxon>Sulfolobales</taxon>
        <taxon>Sulfolobaceae</taxon>
        <taxon>Metallosphaera</taxon>
    </lineage>
</organism>
<evidence type="ECO:0000313" key="11">
    <source>
        <dbReference type="Proteomes" id="UP000062398"/>
    </source>
</evidence>
<dbReference type="RefSeq" id="WP_012021407.1">
    <property type="nucleotide sequence ID" value="NZ_AP019770.1"/>
</dbReference>
<dbReference type="AlphaFoldDB" id="A0A088E5A9"/>
<dbReference type="EMBL" id="CP012175">
    <property type="protein sequence ID" value="AKV81198.1"/>
    <property type="molecule type" value="Genomic_DNA"/>
</dbReference>
<evidence type="ECO:0000259" key="1">
    <source>
        <dbReference type="Pfam" id="PF01565"/>
    </source>
</evidence>
<dbReference type="Proteomes" id="UP000062398">
    <property type="component" value="Chromosome"/>
</dbReference>
<dbReference type="GO" id="GO:0050660">
    <property type="term" value="F:flavin adenine dinucleotide binding"/>
    <property type="evidence" value="ECO:0007669"/>
    <property type="project" value="InterPro"/>
</dbReference>
<dbReference type="OMA" id="PIYAYYI"/>
<evidence type="ECO:0000313" key="12">
    <source>
        <dbReference type="Proteomes" id="UP000062475"/>
    </source>
</evidence>
<dbReference type="InterPro" id="IPR036318">
    <property type="entry name" value="FAD-bd_PCMH-like_sf"/>
</dbReference>
<dbReference type="Proteomes" id="UP000068832">
    <property type="component" value="Chromosome"/>
</dbReference>
<proteinExistence type="predicted"/>
<dbReference type="EMBL" id="CP012173">
    <property type="protein sequence ID" value="AKV76702.1"/>
    <property type="molecule type" value="Genomic_DNA"/>
</dbReference>
<evidence type="ECO:0000313" key="7">
    <source>
        <dbReference type="EMBL" id="AKV83438.1"/>
    </source>
</evidence>
<evidence type="ECO:0000313" key="10">
    <source>
        <dbReference type="Proteomes" id="UP000061362"/>
    </source>
</evidence>
<feature type="domain" description="FAD linked oxidase N-terminal" evidence="1">
    <location>
        <begin position="7"/>
        <end position="119"/>
    </location>
</feature>
<dbReference type="EMBL" id="CP012172">
    <property type="protein sequence ID" value="AKV74463.1"/>
    <property type="molecule type" value="Genomic_DNA"/>
</dbReference>
<reference evidence="10 11" key="2">
    <citation type="journal article" date="2015" name="Genome Announc.">
        <title>Complete Genome Sequences of Evolved Arsenate-Resistant Metallosphaera sedula Strains.</title>
        <authorList>
            <person name="Ai C."/>
            <person name="McCarthy S."/>
            <person name="Schackwitz W."/>
            <person name="Martin J."/>
            <person name="Lipzen A."/>
            <person name="Blum P."/>
        </authorList>
    </citation>
    <scope>NUCLEOTIDE SEQUENCE [LARGE SCALE GENOMIC DNA]</scope>
    <source>
        <strain evidence="5 11">ARS120-1</strain>
        <strain evidence="6 10">ARS120-2</strain>
        <strain evidence="3 13">ARS50-1</strain>
        <strain evidence="4 12">ARS50-2</strain>
    </source>
</reference>
<dbReference type="EMBL" id="CP012174">
    <property type="protein sequence ID" value="AKV78953.1"/>
    <property type="molecule type" value="Genomic_DNA"/>
</dbReference>
<evidence type="ECO:0000313" key="6">
    <source>
        <dbReference type="EMBL" id="AKV81198.1"/>
    </source>
</evidence>
<gene>
    <name evidence="2" type="ORF">HA72_1463</name>
    <name evidence="3" type="ORF">MsedA_1483</name>
    <name evidence="4" type="ORF">MsedB_1485</name>
    <name evidence="5" type="ORF">MsedC_1483</name>
    <name evidence="6" type="ORF">MsedD_1484</name>
    <name evidence="7" type="ORF">MsedE_1489</name>
</gene>
<evidence type="ECO:0000313" key="3">
    <source>
        <dbReference type="EMBL" id="AKV74463.1"/>
    </source>
</evidence>
<dbReference type="GeneID" id="91755965"/>
<evidence type="ECO:0000313" key="4">
    <source>
        <dbReference type="EMBL" id="AKV76702.1"/>
    </source>
</evidence>
<dbReference type="EMBL" id="CP008822">
    <property type="protein sequence ID" value="AIM27604.1"/>
    <property type="molecule type" value="Genomic_DNA"/>
</dbReference>
<evidence type="ECO:0000313" key="9">
    <source>
        <dbReference type="Proteomes" id="UP000056255"/>
    </source>
</evidence>
<dbReference type="InterPro" id="IPR006094">
    <property type="entry name" value="Oxid_FAD_bind_N"/>
</dbReference>
<dbReference type="Gene3D" id="3.30.465.10">
    <property type="match status" value="1"/>
</dbReference>
<dbReference type="PATRIC" id="fig|43687.5.peg.1590"/>
<evidence type="ECO:0000313" key="8">
    <source>
        <dbReference type="Proteomes" id="UP000029084"/>
    </source>
</evidence>
<name>A0A088E5A9_9CREN</name>
<reference evidence="7 9" key="3">
    <citation type="submission" date="2015-07" db="EMBL/GenBank/DDBJ databases">
        <title>Physiological, transcriptional responses and genome re-sequencing of acid resistant extremely thermoacidophilic Metallosphaera sedula SARC-M1.</title>
        <authorList>
            <person name="Ai C."/>
            <person name="McCarthy S."/>
            <person name="Eckrich V."/>
            <person name="Rudrappa D."/>
            <person name="Qiu G."/>
            <person name="Blum P."/>
        </authorList>
    </citation>
    <scope>NUCLEOTIDE SEQUENCE [LARGE SCALE GENOMIC DNA]</scope>
    <source>
        <strain evidence="7 9">SARC-M1</strain>
    </source>
</reference>
<evidence type="ECO:0000313" key="13">
    <source>
        <dbReference type="Proteomes" id="UP000068832"/>
    </source>
</evidence>
<dbReference type="InterPro" id="IPR016169">
    <property type="entry name" value="FAD-bd_PCMH_sub2"/>
</dbReference>
<dbReference type="Proteomes" id="UP000029084">
    <property type="component" value="Chromosome"/>
</dbReference>
<dbReference type="Proteomes" id="UP000061362">
    <property type="component" value="Chromosome"/>
</dbReference>
<sequence>MEINNDMELLEILRSARAEGKTVSVIGTGTHSHKTADVVVSTLKMADFEIKGQEVIAQAGSSVTKIREEAMSSDLLFPSLYDGTVGGLLALNEAYPISTGYGTPYMFTQWAKIVTPVGILKWKGLIGSKGLLGGFTEASMKLYPRPHKVVTFTKRVETEELIKLYSQAVGMKPLAFLVEYDNGYRLHVSLAEGELEGLESYEGVPVVEESDKGSYMVKTEDLSSFMKLMEAVKPIYAYYIHGVKWSKVYTSEESELHGWEYFPTADVPSIVKKLKRILDHWSILV</sequence>
<accession>A0A088E5A9</accession>
<dbReference type="Proteomes" id="UP000062475">
    <property type="component" value="Chromosome"/>
</dbReference>
<dbReference type="SUPFAM" id="SSF56176">
    <property type="entry name" value="FAD-binding/transporter-associated domain-like"/>
    <property type="match status" value="1"/>
</dbReference>
<dbReference type="Proteomes" id="UP000056255">
    <property type="component" value="Chromosome"/>
</dbReference>
<evidence type="ECO:0000313" key="5">
    <source>
        <dbReference type="EMBL" id="AKV78953.1"/>
    </source>
</evidence>
<dbReference type="OrthoDB" id="34302at2157"/>
<dbReference type="Pfam" id="PF01565">
    <property type="entry name" value="FAD_binding_4"/>
    <property type="match status" value="1"/>
</dbReference>
<dbReference type="EMBL" id="CP012176">
    <property type="protein sequence ID" value="AKV83438.1"/>
    <property type="molecule type" value="Genomic_DNA"/>
</dbReference>